<dbReference type="GO" id="GO:0004888">
    <property type="term" value="F:transmembrane signaling receptor activity"/>
    <property type="evidence" value="ECO:0007669"/>
    <property type="project" value="InterPro"/>
</dbReference>
<feature type="domain" description="Methyl-accepting transducer" evidence="8">
    <location>
        <begin position="452"/>
        <end position="681"/>
    </location>
</feature>
<dbReference type="SMART" id="SM00283">
    <property type="entry name" value="MA"/>
    <property type="match status" value="1"/>
</dbReference>
<feature type="region of interest" description="Disordered" evidence="6">
    <location>
        <begin position="699"/>
        <end position="760"/>
    </location>
</feature>
<dbReference type="EMBL" id="NRSJ01000006">
    <property type="protein sequence ID" value="MBK1704026.1"/>
    <property type="molecule type" value="Genomic_DNA"/>
</dbReference>
<evidence type="ECO:0000313" key="10">
    <source>
        <dbReference type="EMBL" id="MBK1704026.1"/>
    </source>
</evidence>
<keyword evidence="7" id="KW-0812">Transmembrane</keyword>
<evidence type="ECO:0008006" key="12">
    <source>
        <dbReference type="Google" id="ProtNLM"/>
    </source>
</evidence>
<dbReference type="GO" id="GO:0006935">
    <property type="term" value="P:chemotaxis"/>
    <property type="evidence" value="ECO:0007669"/>
    <property type="project" value="UniProtKB-KW"/>
</dbReference>
<dbReference type="Pfam" id="PF00015">
    <property type="entry name" value="MCPsignal"/>
    <property type="match status" value="1"/>
</dbReference>
<dbReference type="InterPro" id="IPR041395">
    <property type="entry name" value="McpB_HAMP_3rd"/>
</dbReference>
<keyword evidence="11" id="KW-1185">Reference proteome</keyword>
<feature type="transmembrane region" description="Helical" evidence="7">
    <location>
        <begin position="12"/>
        <end position="33"/>
    </location>
</feature>
<evidence type="ECO:0000256" key="6">
    <source>
        <dbReference type="SAM" id="MobiDB-lite"/>
    </source>
</evidence>
<evidence type="ECO:0000256" key="7">
    <source>
        <dbReference type="SAM" id="Phobius"/>
    </source>
</evidence>
<organism evidence="10 11">
    <name type="scientific">Halochromatium glycolicum</name>
    <dbReference type="NCBI Taxonomy" id="85075"/>
    <lineage>
        <taxon>Bacteria</taxon>
        <taxon>Pseudomonadati</taxon>
        <taxon>Pseudomonadota</taxon>
        <taxon>Gammaproteobacteria</taxon>
        <taxon>Chromatiales</taxon>
        <taxon>Chromatiaceae</taxon>
        <taxon>Halochromatium</taxon>
    </lineage>
</organism>
<comment type="subcellular location">
    <subcellularLocation>
        <location evidence="1">Membrane</location>
    </subcellularLocation>
</comment>
<feature type="compositionally biased region" description="Polar residues" evidence="6">
    <location>
        <begin position="712"/>
        <end position="729"/>
    </location>
</feature>
<dbReference type="InterPro" id="IPR004090">
    <property type="entry name" value="Chemotax_Me-accpt_rcpt"/>
</dbReference>
<dbReference type="AlphaFoldDB" id="A0AAJ0U2I3"/>
<comment type="similarity">
    <text evidence="4">Belongs to the methyl-accepting chemotaxis (MCP) protein family.</text>
</comment>
<evidence type="ECO:0000256" key="1">
    <source>
        <dbReference type="ARBA" id="ARBA00004370"/>
    </source>
</evidence>
<name>A0AAJ0U2I3_9GAMM</name>
<dbReference type="CDD" id="cd19411">
    <property type="entry name" value="MCP2201-like_sensor"/>
    <property type="match status" value="1"/>
</dbReference>
<keyword evidence="7" id="KW-0472">Membrane</keyword>
<dbReference type="PROSITE" id="PS50885">
    <property type="entry name" value="HAMP"/>
    <property type="match status" value="1"/>
</dbReference>
<dbReference type="InterPro" id="IPR004089">
    <property type="entry name" value="MCPsignal_dom"/>
</dbReference>
<dbReference type="GO" id="GO:0005886">
    <property type="term" value="C:plasma membrane"/>
    <property type="evidence" value="ECO:0007669"/>
    <property type="project" value="TreeGrafter"/>
</dbReference>
<evidence type="ECO:0000256" key="4">
    <source>
        <dbReference type="ARBA" id="ARBA00029447"/>
    </source>
</evidence>
<evidence type="ECO:0000259" key="9">
    <source>
        <dbReference type="PROSITE" id="PS50885"/>
    </source>
</evidence>
<dbReference type="SUPFAM" id="SSF58104">
    <property type="entry name" value="Methyl-accepting chemotaxis protein (MCP) signaling domain"/>
    <property type="match status" value="1"/>
</dbReference>
<sequence>MVSEMKMKTRLILAFGVMILFIIAVGAVGILNVNSLKNSVDDIANDKFPKTVWANNLVDATNAISMAMSNAVLFEDPRQRLQQLDAIEAEKRKASSNMQRLEALTTTEEGNEKLDALAASRDEKLRYYERFIELVRANEIEQAEALLVGEIQQLQSEYLSNTAALIEHEEELMNQAGAEARQRATITTTMIAVVAVLALVVAILIAFGITRKLIRQLGGEPAYAADRVNEIAAGHLDTPIALRDGDEASLLASLKGLQNVLDAFISDLLTLTKRHQEGWINETIETSRYPGAYGEIGEKVNQLLRGHIDTKTQMVGVITDYSRGNFAPDMPQLPGDEAKVTEAIGAVKQGLVNVSQEIKTVASAGSQGNFSERGRADDYDFMFREMLNDLNQLMENCEVGFVDVMRVSKAIAEGDLTQTITKDYPGVFGETKMTINETVARLRELVGQIQRSAESIMTASKEIASGNEDLSSRTEQQAANLQETAASMEELTTTVKQNAQNADQANQVSTMASEAADKGGEVMRQSVATMQAISDVSEKMSDIITVIDGIAFQTNILALNASVEAARAGEQGRGFAVVATEVRNLAQRTAEAAKEITSLITDAGEKVDSGTRSVGDAGTRMDEIVTSITRVTDLMNEISAASKEQSAGIEQVNQATTEMETVAQQNAALVEEAAAAAASLDEQAQRLVTAVSAFKLDQGASADRSAEGQRGRASSSTSRPEAAQQNAKPGTNIRPIRTESHRHAVQVSTPEGATAEWVEF</sequence>
<dbReference type="CDD" id="cd11386">
    <property type="entry name" value="MCP_signal"/>
    <property type="match status" value="1"/>
</dbReference>
<proteinExistence type="inferred from homology"/>
<dbReference type="InterPro" id="IPR003660">
    <property type="entry name" value="HAMP_dom"/>
</dbReference>
<keyword evidence="3 5" id="KW-0807">Transducer</keyword>
<dbReference type="PANTHER" id="PTHR43531:SF14">
    <property type="entry name" value="METHYL-ACCEPTING CHEMOTAXIS PROTEIN I-RELATED"/>
    <property type="match status" value="1"/>
</dbReference>
<reference evidence="10" key="2">
    <citation type="journal article" date="2020" name="Microorganisms">
        <title>Osmotic Adaptation and Compatible Solute Biosynthesis of Phototrophic Bacteria as Revealed from Genome Analyses.</title>
        <authorList>
            <person name="Imhoff J.F."/>
            <person name="Rahn T."/>
            <person name="Kunzel S."/>
            <person name="Keller A."/>
            <person name="Neulinger S.C."/>
        </authorList>
    </citation>
    <scope>NUCLEOTIDE SEQUENCE</scope>
    <source>
        <strain evidence="10">DSM 11080</strain>
    </source>
</reference>
<dbReference type="InterPro" id="IPR024478">
    <property type="entry name" value="HlyB_4HB_MCP"/>
</dbReference>
<dbReference type="PRINTS" id="PR00260">
    <property type="entry name" value="CHEMTRNSDUCR"/>
</dbReference>
<dbReference type="InterPro" id="IPR047347">
    <property type="entry name" value="YvaQ-like_sensor"/>
</dbReference>
<dbReference type="PROSITE" id="PS50111">
    <property type="entry name" value="CHEMOTAXIS_TRANSDUC_2"/>
    <property type="match status" value="1"/>
</dbReference>
<reference evidence="10" key="1">
    <citation type="submission" date="2017-08" db="EMBL/GenBank/DDBJ databases">
        <authorList>
            <person name="Imhoff J.F."/>
            <person name="Rahn T."/>
            <person name="Kuenzel S."/>
            <person name="Neulinger S.C."/>
        </authorList>
    </citation>
    <scope>NUCLEOTIDE SEQUENCE</scope>
    <source>
        <strain evidence="10">DSM 11080</strain>
    </source>
</reference>
<evidence type="ECO:0000313" key="11">
    <source>
        <dbReference type="Proteomes" id="UP001296776"/>
    </source>
</evidence>
<dbReference type="Pfam" id="PF18575">
    <property type="entry name" value="HAMP_N3"/>
    <property type="match status" value="1"/>
</dbReference>
<keyword evidence="2" id="KW-0488">Methylation</keyword>
<evidence type="ECO:0000259" key="8">
    <source>
        <dbReference type="PROSITE" id="PS50111"/>
    </source>
</evidence>
<dbReference type="Proteomes" id="UP001296776">
    <property type="component" value="Unassembled WGS sequence"/>
</dbReference>
<dbReference type="Gene3D" id="1.10.287.950">
    <property type="entry name" value="Methyl-accepting chemotaxis protein"/>
    <property type="match status" value="1"/>
</dbReference>
<dbReference type="Pfam" id="PF12729">
    <property type="entry name" value="4HB_MCP_1"/>
    <property type="match status" value="1"/>
</dbReference>
<dbReference type="Pfam" id="PF18947">
    <property type="entry name" value="HAMP_2"/>
    <property type="match status" value="1"/>
</dbReference>
<dbReference type="PANTHER" id="PTHR43531">
    <property type="entry name" value="PROTEIN ICFG"/>
    <property type="match status" value="1"/>
</dbReference>
<feature type="transmembrane region" description="Helical" evidence="7">
    <location>
        <begin position="53"/>
        <end position="74"/>
    </location>
</feature>
<protein>
    <recommendedName>
        <fullName evidence="12">Methyl-accepting chemotaxis protein</fullName>
    </recommendedName>
</protein>
<dbReference type="FunFam" id="1.10.287.950:FF:000001">
    <property type="entry name" value="Methyl-accepting chemotaxis sensory transducer"/>
    <property type="match status" value="1"/>
</dbReference>
<accession>A0AAJ0U2I3</accession>
<evidence type="ECO:0000256" key="5">
    <source>
        <dbReference type="PROSITE-ProRule" id="PRU00284"/>
    </source>
</evidence>
<dbReference type="InterPro" id="IPR051310">
    <property type="entry name" value="MCP_chemotaxis"/>
</dbReference>
<dbReference type="GO" id="GO:0007165">
    <property type="term" value="P:signal transduction"/>
    <property type="evidence" value="ECO:0007669"/>
    <property type="project" value="UniProtKB-KW"/>
</dbReference>
<feature type="transmembrane region" description="Helical" evidence="7">
    <location>
        <begin position="190"/>
        <end position="209"/>
    </location>
</feature>
<evidence type="ECO:0000256" key="3">
    <source>
        <dbReference type="ARBA" id="ARBA00023224"/>
    </source>
</evidence>
<keyword evidence="7" id="KW-1133">Transmembrane helix</keyword>
<comment type="caution">
    <text evidence="10">The sequence shown here is derived from an EMBL/GenBank/DDBJ whole genome shotgun (WGS) entry which is preliminary data.</text>
</comment>
<feature type="domain" description="HAMP" evidence="9">
    <location>
        <begin position="403"/>
        <end position="447"/>
    </location>
</feature>
<dbReference type="Gene3D" id="1.20.120.1530">
    <property type="match status" value="2"/>
</dbReference>
<evidence type="ECO:0000256" key="2">
    <source>
        <dbReference type="ARBA" id="ARBA00022481"/>
    </source>
</evidence>
<gene>
    <name evidence="10" type="ORF">CKO40_05565</name>
</gene>